<organism evidence="1">
    <name type="scientific">Photinus pyralis</name>
    <name type="common">Common eastern firefly</name>
    <name type="synonym">Lampyris pyralis</name>
    <dbReference type="NCBI Taxonomy" id="7054"/>
    <lineage>
        <taxon>Eukaryota</taxon>
        <taxon>Metazoa</taxon>
        <taxon>Ecdysozoa</taxon>
        <taxon>Arthropoda</taxon>
        <taxon>Hexapoda</taxon>
        <taxon>Insecta</taxon>
        <taxon>Pterygota</taxon>
        <taxon>Neoptera</taxon>
        <taxon>Endopterygota</taxon>
        <taxon>Coleoptera</taxon>
        <taxon>Polyphaga</taxon>
        <taxon>Elateriformia</taxon>
        <taxon>Elateroidea</taxon>
        <taxon>Lampyridae</taxon>
        <taxon>Lampyrinae</taxon>
        <taxon>Photinus</taxon>
    </lineage>
</organism>
<name>A0A1Y1KXP2_PHOPY</name>
<dbReference type="EMBL" id="GEZM01073213">
    <property type="protein sequence ID" value="JAV65265.1"/>
    <property type="molecule type" value="Transcribed_RNA"/>
</dbReference>
<accession>A0A1Y1KXP2</accession>
<reference evidence="1" key="1">
    <citation type="journal article" date="2016" name="Sci. Rep.">
        <title>Molecular characterization of firefly nuptial gifts: a multi-omics approach sheds light on postcopulatory sexual selection.</title>
        <authorList>
            <person name="Al-Wathiqui N."/>
            <person name="Fallon T.R."/>
            <person name="South A."/>
            <person name="Weng J.K."/>
            <person name="Lewis S.M."/>
        </authorList>
    </citation>
    <scope>NUCLEOTIDE SEQUENCE</scope>
</reference>
<proteinExistence type="predicted"/>
<dbReference type="EMBL" id="GEZM01073210">
    <property type="protein sequence ID" value="JAV65271.1"/>
    <property type="molecule type" value="Transcribed_RNA"/>
</dbReference>
<evidence type="ECO:0000313" key="1">
    <source>
        <dbReference type="EMBL" id="JAV65271.1"/>
    </source>
</evidence>
<dbReference type="AlphaFoldDB" id="A0A1Y1KXP2"/>
<sequence length="162" mass="18384">MQQDEAYWHCANCYRLIAIEMLNCKTHLHYHTGRVRSPRILHRSEIVINPTNITAKSPTNFTEIQHDNIKPVKINQLYHLKENSRVESEDTLIAPRIDPIKKHSNRGSNKMYCVNVIKPTSSNINSDENRAAVTECVISSTIKNDIGTIVAPTAVQNTLIPI</sequence>
<protein>
    <submittedName>
        <fullName evidence="1">Uncharacterized protein</fullName>
    </submittedName>
</protein>